<dbReference type="Proteomes" id="UP000194360">
    <property type="component" value="Unassembled WGS sequence"/>
</dbReference>
<keyword evidence="1 2" id="KW-0238">DNA-binding</keyword>
<evidence type="ECO:0000313" key="6">
    <source>
        <dbReference type="Proteomes" id="UP000194360"/>
    </source>
</evidence>
<evidence type="ECO:0000256" key="4">
    <source>
        <dbReference type="SAM" id="MobiDB-lite"/>
    </source>
</evidence>
<dbReference type="EMBL" id="MIGB01000042">
    <property type="protein sequence ID" value="OSY36144.1"/>
    <property type="molecule type" value="Genomic_DNA"/>
</dbReference>
<dbReference type="Pfam" id="PF00436">
    <property type="entry name" value="SSB"/>
    <property type="match status" value="1"/>
</dbReference>
<dbReference type="PROSITE" id="PS50935">
    <property type="entry name" value="SSB"/>
    <property type="match status" value="1"/>
</dbReference>
<dbReference type="InterPro" id="IPR011344">
    <property type="entry name" value="ssDNA-bd"/>
</dbReference>
<dbReference type="GO" id="GO:0006260">
    <property type="term" value="P:DNA replication"/>
    <property type="evidence" value="ECO:0007669"/>
    <property type="project" value="InterPro"/>
</dbReference>
<evidence type="ECO:0000256" key="2">
    <source>
        <dbReference type="PROSITE-ProRule" id="PRU00252"/>
    </source>
</evidence>
<dbReference type="OrthoDB" id="9809878at2"/>
<dbReference type="CDD" id="cd04496">
    <property type="entry name" value="SSB_OBF"/>
    <property type="match status" value="1"/>
</dbReference>
<dbReference type="AlphaFoldDB" id="A0A1Y2MLJ5"/>
<accession>A0A1Y2MLJ5</accession>
<keyword evidence="6" id="KW-1185">Reference proteome</keyword>
<evidence type="ECO:0000256" key="3">
    <source>
        <dbReference type="RuleBase" id="RU000524"/>
    </source>
</evidence>
<protein>
    <recommendedName>
        <fullName evidence="3">Single-stranded DNA-binding protein</fullName>
    </recommendedName>
</protein>
<dbReference type="InterPro" id="IPR012340">
    <property type="entry name" value="NA-bd_OB-fold"/>
</dbReference>
<sequence length="188" mass="20963">MTTNRITVVGNLTRKPVLRYTPTGVAVVEMTVAENYRRMDVVTKEWRDVSKTFYRVTCWRNLAEHVAGTLGKGHPVIVVGRMYMDEWIGREGELRRTLCIDAVSVGLDLKYSAALVPPRAPGADRQAAADGRTERPLPEWEPVVDEPSADDNGEIEEPFDVDVDDAEKRGIVDRIRQEQLATAPASEG</sequence>
<dbReference type="GO" id="GO:0003697">
    <property type="term" value="F:single-stranded DNA binding"/>
    <property type="evidence" value="ECO:0007669"/>
    <property type="project" value="InterPro"/>
</dbReference>
<evidence type="ECO:0000256" key="1">
    <source>
        <dbReference type="ARBA" id="ARBA00023125"/>
    </source>
</evidence>
<organism evidence="5 6">
    <name type="scientific">Pseudonocardia autotrophica</name>
    <name type="common">Amycolata autotrophica</name>
    <name type="synonym">Nocardia autotrophica</name>
    <dbReference type="NCBI Taxonomy" id="2074"/>
    <lineage>
        <taxon>Bacteria</taxon>
        <taxon>Bacillati</taxon>
        <taxon>Actinomycetota</taxon>
        <taxon>Actinomycetes</taxon>
        <taxon>Pseudonocardiales</taxon>
        <taxon>Pseudonocardiaceae</taxon>
        <taxon>Pseudonocardia</taxon>
    </lineage>
</organism>
<evidence type="ECO:0000313" key="5">
    <source>
        <dbReference type="EMBL" id="OSY36144.1"/>
    </source>
</evidence>
<reference evidence="5 6" key="1">
    <citation type="submission" date="2016-09" db="EMBL/GenBank/DDBJ databases">
        <title>Pseudonocardia autotrophica DSM535, a candidate organism with high potential of specific P450 cytochromes.</title>
        <authorList>
            <person name="Grumaz C."/>
            <person name="Vainshtein Y."/>
            <person name="Kirstahler P."/>
            <person name="Sohn K."/>
        </authorList>
    </citation>
    <scope>NUCLEOTIDE SEQUENCE [LARGE SCALE GENOMIC DNA]</scope>
    <source>
        <strain evidence="5 6">DSM 535</strain>
    </source>
</reference>
<feature type="compositionally biased region" description="Acidic residues" evidence="4">
    <location>
        <begin position="142"/>
        <end position="165"/>
    </location>
</feature>
<dbReference type="STRING" id="2074.BG845_05542"/>
<dbReference type="Gene3D" id="2.40.50.140">
    <property type="entry name" value="Nucleic acid-binding proteins"/>
    <property type="match status" value="1"/>
</dbReference>
<dbReference type="NCBIfam" id="TIGR00621">
    <property type="entry name" value="ssb"/>
    <property type="match status" value="1"/>
</dbReference>
<feature type="region of interest" description="Disordered" evidence="4">
    <location>
        <begin position="118"/>
        <end position="168"/>
    </location>
</feature>
<name>A0A1Y2MLJ5_PSEAH</name>
<proteinExistence type="predicted"/>
<dbReference type="SUPFAM" id="SSF50249">
    <property type="entry name" value="Nucleic acid-binding proteins"/>
    <property type="match status" value="1"/>
</dbReference>
<dbReference type="RefSeq" id="WP_158092295.1">
    <property type="nucleotide sequence ID" value="NZ_AP018920.1"/>
</dbReference>
<dbReference type="InterPro" id="IPR000424">
    <property type="entry name" value="Primosome_PriB/ssb"/>
</dbReference>
<gene>
    <name evidence="5" type="primary">ssb_2</name>
    <name evidence="5" type="ORF">BG845_05542</name>
</gene>
<comment type="caution">
    <text evidence="5">The sequence shown here is derived from an EMBL/GenBank/DDBJ whole genome shotgun (WGS) entry which is preliminary data.</text>
</comment>